<feature type="non-terminal residue" evidence="5">
    <location>
        <position position="150"/>
    </location>
</feature>
<evidence type="ECO:0000256" key="1">
    <source>
        <dbReference type="ARBA" id="ARBA00022603"/>
    </source>
</evidence>
<comment type="similarity">
    <text evidence="4">Belongs to the class V-like SAM-binding methyltransferase superfamily. SETD3 actin-histidine methyltransferase family.</text>
</comment>
<dbReference type="PROSITE" id="PS51565">
    <property type="entry name" value="SAM_MT85_SETD3"/>
    <property type="match status" value="1"/>
</dbReference>
<proteinExistence type="inferred from homology"/>
<dbReference type="InterPro" id="IPR025785">
    <property type="entry name" value="SETD3"/>
</dbReference>
<dbReference type="SUPFAM" id="SSF82199">
    <property type="entry name" value="SET domain"/>
    <property type="match status" value="1"/>
</dbReference>
<keyword evidence="6" id="KW-1185">Reference proteome</keyword>
<sequence length="150" mass="17088">MHQLVQKILQIEEEISLPRYNREDQIEPFLKWLKEKGIEINNLEIKKFGELGLGLCAVKDLAQSDQLIVVPENAMISENTARNSYLGSLIKRDPILQHMGNISLSLHVLGEYANSQSTWQPYLRILPLSYDTTLYFTPEQVHGLKGSPAL</sequence>
<name>A0AAV2SMC4_MEGNR</name>
<keyword evidence="2 4" id="KW-0808">Transferase</keyword>
<dbReference type="AlphaFoldDB" id="A0AAV2SMC4"/>
<reference evidence="5 6" key="1">
    <citation type="submission" date="2024-05" db="EMBL/GenBank/DDBJ databases">
        <authorList>
            <person name="Wallberg A."/>
        </authorList>
    </citation>
    <scope>NUCLEOTIDE SEQUENCE [LARGE SCALE GENOMIC DNA]</scope>
</reference>
<dbReference type="EC" id="2.1.1.85" evidence="4"/>
<dbReference type="Proteomes" id="UP001497623">
    <property type="component" value="Unassembled WGS sequence"/>
</dbReference>
<comment type="caution">
    <text evidence="5">The sequence shown here is derived from an EMBL/GenBank/DDBJ whole genome shotgun (WGS) entry which is preliminary data.</text>
</comment>
<organism evidence="5 6">
    <name type="scientific">Meganyctiphanes norvegica</name>
    <name type="common">Northern krill</name>
    <name type="synonym">Thysanopoda norvegica</name>
    <dbReference type="NCBI Taxonomy" id="48144"/>
    <lineage>
        <taxon>Eukaryota</taxon>
        <taxon>Metazoa</taxon>
        <taxon>Ecdysozoa</taxon>
        <taxon>Arthropoda</taxon>
        <taxon>Crustacea</taxon>
        <taxon>Multicrustacea</taxon>
        <taxon>Malacostraca</taxon>
        <taxon>Eumalacostraca</taxon>
        <taxon>Eucarida</taxon>
        <taxon>Euphausiacea</taxon>
        <taxon>Euphausiidae</taxon>
        <taxon>Meganyctiphanes</taxon>
    </lineage>
</organism>
<evidence type="ECO:0000256" key="4">
    <source>
        <dbReference type="PROSITE-ProRule" id="PRU00898"/>
    </source>
</evidence>
<dbReference type="InterPro" id="IPR046341">
    <property type="entry name" value="SET_dom_sf"/>
</dbReference>
<evidence type="ECO:0000313" key="5">
    <source>
        <dbReference type="EMBL" id="CAL4207208.1"/>
    </source>
</evidence>
<protein>
    <recommendedName>
        <fullName evidence="4">protein-histidine N-methyltransferase</fullName>
        <ecNumber evidence="4">2.1.1.85</ecNumber>
    </recommendedName>
</protein>
<dbReference type="Gene3D" id="3.90.1410.10">
    <property type="entry name" value="set domain protein methyltransferase, domain 1"/>
    <property type="match status" value="1"/>
</dbReference>
<dbReference type="InterPro" id="IPR050600">
    <property type="entry name" value="SETD3_SETD6_MTase"/>
</dbReference>
<evidence type="ECO:0000313" key="6">
    <source>
        <dbReference type="Proteomes" id="UP001497623"/>
    </source>
</evidence>
<accession>A0AAV2SMC4</accession>
<keyword evidence="3 4" id="KW-0949">S-adenosyl-L-methionine</keyword>
<dbReference type="GO" id="GO:0032259">
    <property type="term" value="P:methylation"/>
    <property type="evidence" value="ECO:0007669"/>
    <property type="project" value="UniProtKB-KW"/>
</dbReference>
<dbReference type="EMBL" id="CAXKWB010082607">
    <property type="protein sequence ID" value="CAL4207208.1"/>
    <property type="molecule type" value="Genomic_DNA"/>
</dbReference>
<gene>
    <name evidence="5" type="ORF">MNOR_LOCUS38066</name>
</gene>
<dbReference type="PANTHER" id="PTHR13271">
    <property type="entry name" value="UNCHARACTERIZED PUTATIVE METHYLTRANSFERASE"/>
    <property type="match status" value="1"/>
</dbReference>
<evidence type="ECO:0000256" key="2">
    <source>
        <dbReference type="ARBA" id="ARBA00022679"/>
    </source>
</evidence>
<comment type="catalytic activity">
    <reaction evidence="4">
        <text>L-histidyl-[protein] + S-adenosyl-L-methionine = N(tele)-methyl-L-histidyl-[protein] + S-adenosyl-L-homocysteine + H(+)</text>
        <dbReference type="Rhea" id="RHEA:19369"/>
        <dbReference type="Rhea" id="RHEA-COMP:9745"/>
        <dbReference type="Rhea" id="RHEA-COMP:11600"/>
        <dbReference type="ChEBI" id="CHEBI:15378"/>
        <dbReference type="ChEBI" id="CHEBI:16367"/>
        <dbReference type="ChEBI" id="CHEBI:29979"/>
        <dbReference type="ChEBI" id="CHEBI:57856"/>
        <dbReference type="ChEBI" id="CHEBI:59789"/>
        <dbReference type="EC" id="2.1.1.85"/>
    </reaction>
</comment>
<dbReference type="PANTHER" id="PTHR13271:SF47">
    <property type="entry name" value="ACTIN-HISTIDINE N-METHYLTRANSFERASE"/>
    <property type="match status" value="1"/>
</dbReference>
<dbReference type="GO" id="GO:0016279">
    <property type="term" value="F:protein-lysine N-methyltransferase activity"/>
    <property type="evidence" value="ECO:0007669"/>
    <property type="project" value="TreeGrafter"/>
</dbReference>
<evidence type="ECO:0000256" key="3">
    <source>
        <dbReference type="ARBA" id="ARBA00022691"/>
    </source>
</evidence>
<dbReference type="GO" id="GO:0018064">
    <property type="term" value="F:protein-L-histidine N-tele-methyltransferase activity"/>
    <property type="evidence" value="ECO:0007669"/>
    <property type="project" value="UniProtKB-EC"/>
</dbReference>
<keyword evidence="1 4" id="KW-0489">Methyltransferase</keyword>